<organism evidence="1 2">
    <name type="scientific">Stephania yunnanensis</name>
    <dbReference type="NCBI Taxonomy" id="152371"/>
    <lineage>
        <taxon>Eukaryota</taxon>
        <taxon>Viridiplantae</taxon>
        <taxon>Streptophyta</taxon>
        <taxon>Embryophyta</taxon>
        <taxon>Tracheophyta</taxon>
        <taxon>Spermatophyta</taxon>
        <taxon>Magnoliopsida</taxon>
        <taxon>Ranunculales</taxon>
        <taxon>Menispermaceae</taxon>
        <taxon>Menispermoideae</taxon>
        <taxon>Cissampelideae</taxon>
        <taxon>Stephania</taxon>
    </lineage>
</organism>
<gene>
    <name evidence="1" type="ORF">Syun_031885</name>
</gene>
<proteinExistence type="predicted"/>
<comment type="caution">
    <text evidence="1">The sequence shown here is derived from an EMBL/GenBank/DDBJ whole genome shotgun (WGS) entry which is preliminary data.</text>
</comment>
<evidence type="ECO:0000313" key="1">
    <source>
        <dbReference type="EMBL" id="KAK9080919.1"/>
    </source>
</evidence>
<accession>A0AAP0E142</accession>
<dbReference type="EMBL" id="JBBNAF010000060">
    <property type="protein sequence ID" value="KAK9080919.1"/>
    <property type="molecule type" value="Genomic_DNA"/>
</dbReference>
<dbReference type="Proteomes" id="UP001420932">
    <property type="component" value="Unassembled WGS sequence"/>
</dbReference>
<evidence type="ECO:0000313" key="2">
    <source>
        <dbReference type="Proteomes" id="UP001420932"/>
    </source>
</evidence>
<keyword evidence="2" id="KW-1185">Reference proteome</keyword>
<sequence>MSSATIDTQACLGTKMRASAVRRRKALERAFQVSPQNEHAVAALAAGAARAIRPAAHGFGTRTPCPTLEPILFPKLRIHFADFPCLHSSIDREFHLGDDAVMSTAGRERYSVLRIFKRAGALPDHQRAVLFRPLDHYLRCCTDGSSPGSRPRFYGYAAPSYSSGLDNCPRRRECGLRASAPSISGLVDSAGELLHTP</sequence>
<reference evidence="1 2" key="1">
    <citation type="submission" date="2024-01" db="EMBL/GenBank/DDBJ databases">
        <title>Genome assemblies of Stephania.</title>
        <authorList>
            <person name="Yang L."/>
        </authorList>
    </citation>
    <scope>NUCLEOTIDE SEQUENCE [LARGE SCALE GENOMIC DNA]</scope>
    <source>
        <strain evidence="1">YNDBR</strain>
        <tissue evidence="1">Leaf</tissue>
    </source>
</reference>
<dbReference type="AlphaFoldDB" id="A0AAP0E142"/>
<name>A0AAP0E142_9MAGN</name>
<protein>
    <submittedName>
        <fullName evidence="1">Uncharacterized protein</fullName>
    </submittedName>
</protein>